<comment type="caution">
    <text evidence="1">The sequence shown here is derived from an EMBL/GenBank/DDBJ whole genome shotgun (WGS) entry which is preliminary data.</text>
</comment>
<dbReference type="EMBL" id="CM043807">
    <property type="protein sequence ID" value="KAI4803331.1"/>
    <property type="molecule type" value="Genomic_DNA"/>
</dbReference>
<keyword evidence="2" id="KW-1185">Reference proteome</keyword>
<organism evidence="1 2">
    <name type="scientific">Chaenocephalus aceratus</name>
    <name type="common">Blackfin icefish</name>
    <name type="synonym">Chaenichthys aceratus</name>
    <dbReference type="NCBI Taxonomy" id="36190"/>
    <lineage>
        <taxon>Eukaryota</taxon>
        <taxon>Metazoa</taxon>
        <taxon>Chordata</taxon>
        <taxon>Craniata</taxon>
        <taxon>Vertebrata</taxon>
        <taxon>Euteleostomi</taxon>
        <taxon>Actinopterygii</taxon>
        <taxon>Neopterygii</taxon>
        <taxon>Teleostei</taxon>
        <taxon>Neoteleostei</taxon>
        <taxon>Acanthomorphata</taxon>
        <taxon>Eupercaria</taxon>
        <taxon>Perciformes</taxon>
        <taxon>Notothenioidei</taxon>
        <taxon>Channichthyidae</taxon>
        <taxon>Chaenocephalus</taxon>
    </lineage>
</organism>
<reference evidence="1" key="1">
    <citation type="submission" date="2022-05" db="EMBL/GenBank/DDBJ databases">
        <title>Chromosome-level genome of Chaenocephalus aceratus.</title>
        <authorList>
            <person name="Park H."/>
        </authorList>
    </citation>
    <scope>NUCLEOTIDE SEQUENCE</scope>
    <source>
        <strain evidence="1">KU_202001</strain>
    </source>
</reference>
<accession>A0ACB9VTA5</accession>
<evidence type="ECO:0000313" key="2">
    <source>
        <dbReference type="Proteomes" id="UP001057452"/>
    </source>
</evidence>
<protein>
    <submittedName>
        <fullName evidence="1">Uncharacterized protein</fullName>
    </submittedName>
</protein>
<evidence type="ECO:0000313" key="1">
    <source>
        <dbReference type="EMBL" id="KAI4803331.1"/>
    </source>
</evidence>
<dbReference type="Proteomes" id="UP001057452">
    <property type="component" value="Chromosome 23"/>
</dbReference>
<gene>
    <name evidence="1" type="ORF">KUCAC02_006882</name>
</gene>
<feature type="non-terminal residue" evidence="1">
    <location>
        <position position="64"/>
    </location>
</feature>
<name>A0ACB9VTA5_CHAAC</name>
<proteinExistence type="predicted"/>
<sequence>MCPPPQASPSGCAVFLLLVAGLQAAAGAPSGCPPPCVCVGELVDCSRLRRGQIPRILPEWTVQL</sequence>